<reference evidence="1 2" key="1">
    <citation type="journal article" date="2023" name="J. Hered.">
        <title>Chromosome-level genome of the wood stork (Mycteria americana) provides insight into avian chromosome evolution.</title>
        <authorList>
            <person name="Flamio R. Jr."/>
            <person name="Ramstad K.M."/>
        </authorList>
    </citation>
    <scope>NUCLEOTIDE SEQUENCE [LARGE SCALE GENOMIC DNA]</scope>
    <source>
        <strain evidence="1">JAX WOST 10</strain>
    </source>
</reference>
<dbReference type="EMBL" id="JAUNZN010000001">
    <property type="protein sequence ID" value="KAK4829042.1"/>
    <property type="molecule type" value="Genomic_DNA"/>
</dbReference>
<protein>
    <submittedName>
        <fullName evidence="1">Uncharacterized protein</fullName>
    </submittedName>
</protein>
<accession>A0AAN7PAI7</accession>
<comment type="caution">
    <text evidence="1">The sequence shown here is derived from an EMBL/GenBank/DDBJ whole genome shotgun (WGS) entry which is preliminary data.</text>
</comment>
<name>A0AAN7PAI7_MYCAM</name>
<keyword evidence="2" id="KW-1185">Reference proteome</keyword>
<organism evidence="1 2">
    <name type="scientific">Mycteria americana</name>
    <name type="common">Wood stork</name>
    <dbReference type="NCBI Taxonomy" id="33587"/>
    <lineage>
        <taxon>Eukaryota</taxon>
        <taxon>Metazoa</taxon>
        <taxon>Chordata</taxon>
        <taxon>Craniata</taxon>
        <taxon>Vertebrata</taxon>
        <taxon>Euteleostomi</taxon>
        <taxon>Archelosauria</taxon>
        <taxon>Archosauria</taxon>
        <taxon>Dinosauria</taxon>
        <taxon>Saurischia</taxon>
        <taxon>Theropoda</taxon>
        <taxon>Coelurosauria</taxon>
        <taxon>Aves</taxon>
        <taxon>Neognathae</taxon>
        <taxon>Neoaves</taxon>
        <taxon>Aequornithes</taxon>
        <taxon>Ciconiiformes</taxon>
        <taxon>Ciconiidae</taxon>
        <taxon>Mycteria</taxon>
    </lineage>
</organism>
<dbReference type="Proteomes" id="UP001333110">
    <property type="component" value="Unassembled WGS sequence"/>
</dbReference>
<sequence>MASHPSRVSTTHSQLGVICKLAEGALDLTVHIPDKDKFDPYLFKNQWVPAQTGLLDTKVNVAKSNGRHISL</sequence>
<proteinExistence type="predicted"/>
<dbReference type="AlphaFoldDB" id="A0AAN7PAI7"/>
<evidence type="ECO:0000313" key="2">
    <source>
        <dbReference type="Proteomes" id="UP001333110"/>
    </source>
</evidence>
<evidence type="ECO:0000313" key="1">
    <source>
        <dbReference type="EMBL" id="KAK4829042.1"/>
    </source>
</evidence>
<gene>
    <name evidence="1" type="ORF">QYF61_001847</name>
</gene>